<dbReference type="Proteomes" id="UP000001258">
    <property type="component" value="Chromosome"/>
</dbReference>
<reference evidence="1 2" key="1">
    <citation type="journal article" date="2000" name="Nucleic Acids Res.">
        <title>Complete genome sequence of the alkaliphilic bacterium Bacillus halodurans and genomic sequence comparison with Bacillus subtilis.</title>
        <authorList>
            <person name="Takami H."/>
            <person name="Nakasone K."/>
            <person name="Takaki Y."/>
            <person name="Maeno G."/>
            <person name="Sasaki R."/>
            <person name="Masui N."/>
            <person name="Fuji F."/>
            <person name="Hirama C."/>
            <person name="Nakamura Y."/>
            <person name="Ogasawara N."/>
            <person name="Kuhara S."/>
            <person name="Horikoshi K."/>
        </authorList>
    </citation>
    <scope>NUCLEOTIDE SEQUENCE [LARGE SCALE GENOMIC DNA]</scope>
    <source>
        <strain evidence="2">ATCC BAA-125 / DSM 18197 / FERM 7344 / JCM 9153 / C-125</strain>
    </source>
</reference>
<evidence type="ECO:0000313" key="2">
    <source>
        <dbReference type="Proteomes" id="UP000001258"/>
    </source>
</evidence>
<keyword evidence="2" id="KW-1185">Reference proteome</keyword>
<dbReference type="PIR" id="H84082">
    <property type="entry name" value="H84082"/>
</dbReference>
<accession>Q9K7A4</accession>
<dbReference type="KEGG" id="bha:BH3464"/>
<protein>
    <submittedName>
        <fullName evidence="1">BH3464 protein</fullName>
    </submittedName>
</protein>
<name>Q9K7A4_HALH5</name>
<gene>
    <name evidence="1" type="ordered locus">BH3464</name>
</gene>
<evidence type="ECO:0000313" key="1">
    <source>
        <dbReference type="EMBL" id="BAB07183.1"/>
    </source>
</evidence>
<dbReference type="HOGENOM" id="CLU_222451_1_0_9"/>
<sequence length="11" mass="1219">MDVKELLSGLD</sequence>
<dbReference type="EMBL" id="BA000004">
    <property type="protein sequence ID" value="BAB07183.1"/>
    <property type="molecule type" value="Genomic_DNA"/>
</dbReference>
<proteinExistence type="predicted"/>
<organism evidence="1 2">
    <name type="scientific">Halalkalibacterium halodurans (strain ATCC BAA-125 / DSM 18197 / FERM 7344 / JCM 9153 / C-125)</name>
    <name type="common">Bacillus halodurans</name>
    <dbReference type="NCBI Taxonomy" id="272558"/>
    <lineage>
        <taxon>Bacteria</taxon>
        <taxon>Bacillati</taxon>
        <taxon>Bacillota</taxon>
        <taxon>Bacilli</taxon>
        <taxon>Bacillales</taxon>
        <taxon>Bacillaceae</taxon>
        <taxon>Halalkalibacterium (ex Joshi et al. 2022)</taxon>
    </lineage>
</organism>